<keyword evidence="7 8" id="KW-0472">Membrane</keyword>
<feature type="transmembrane region" description="Helical" evidence="8">
    <location>
        <begin position="36"/>
        <end position="54"/>
    </location>
</feature>
<keyword evidence="3" id="KW-0997">Cell inner membrane</keyword>
<keyword evidence="1" id="KW-0813">Transport</keyword>
<feature type="transmembrane region" description="Helical" evidence="8">
    <location>
        <begin position="362"/>
        <end position="383"/>
    </location>
</feature>
<feature type="transmembrane region" description="Helical" evidence="8">
    <location>
        <begin position="187"/>
        <end position="208"/>
    </location>
</feature>
<dbReference type="EMBL" id="MLJW01000175">
    <property type="protein sequence ID" value="OIQ94993.1"/>
    <property type="molecule type" value="Genomic_DNA"/>
</dbReference>
<dbReference type="AlphaFoldDB" id="A0A1J5RGW2"/>
<feature type="transmembrane region" description="Helical" evidence="8">
    <location>
        <begin position="332"/>
        <end position="350"/>
    </location>
</feature>
<feature type="transmembrane region" description="Helical" evidence="8">
    <location>
        <begin position="74"/>
        <end position="94"/>
    </location>
</feature>
<evidence type="ECO:0000256" key="2">
    <source>
        <dbReference type="ARBA" id="ARBA00022475"/>
    </source>
</evidence>
<accession>A0A1J5RGW2</accession>
<dbReference type="InterPro" id="IPR004673">
    <property type="entry name" value="L-rhamnose-proton_sym_RhaT"/>
</dbReference>
<evidence type="ECO:0000313" key="9">
    <source>
        <dbReference type="EMBL" id="OIQ94993.1"/>
    </source>
</evidence>
<sequence>MNPNPFLGVCFHWLGGLASGSFYVPYRGVKKWSWETYWLVGGVFSWIVCPWILGALLTHNLVGVILHQSADTLWWTYFFGALWGFGGLTFGLTMRYLGMSLGMGVALGYCAAFGTLLPPIFKSFAPSIPVAQSIGQIAASRAGQVTLAGVAICIFGIAIAALAGYTKEREMPEEEKKKAIAEFNFRKGVLVATFSGIMSACFAFALTAGNPIADASLAAGTDKIWTGLPKLVVVLAGGFTTNFIWCAILNFRNRTGYQYLASHARPEHAGLRAAGGEHGGAAAAAAPMTPELRIPRLPNYLFSALAGTTWYFQFFFYTMGETQMGKFAFSSWTLHMASIIIFSTMWGWFLHEWKGSSRKAHGLIAAGILTLIVSTLVVGYGNYLGVGR</sequence>
<organism evidence="9">
    <name type="scientific">mine drainage metagenome</name>
    <dbReference type="NCBI Taxonomy" id="410659"/>
    <lineage>
        <taxon>unclassified sequences</taxon>
        <taxon>metagenomes</taxon>
        <taxon>ecological metagenomes</taxon>
    </lineage>
</organism>
<evidence type="ECO:0000256" key="6">
    <source>
        <dbReference type="ARBA" id="ARBA00022989"/>
    </source>
</evidence>
<evidence type="ECO:0000256" key="4">
    <source>
        <dbReference type="ARBA" id="ARBA00022692"/>
    </source>
</evidence>
<evidence type="ECO:0000256" key="7">
    <source>
        <dbReference type="ARBA" id="ARBA00023136"/>
    </source>
</evidence>
<dbReference type="GO" id="GO:0015153">
    <property type="term" value="F:rhamnose transmembrane transporter activity"/>
    <property type="evidence" value="ECO:0007669"/>
    <property type="project" value="InterPro"/>
</dbReference>
<feature type="transmembrane region" description="Helical" evidence="8">
    <location>
        <begin position="101"/>
        <end position="121"/>
    </location>
</feature>
<keyword evidence="5" id="KW-0769">Symport</keyword>
<gene>
    <name evidence="9" type="primary">rhaT_2</name>
    <name evidence="9" type="ORF">GALL_230070</name>
</gene>
<proteinExistence type="predicted"/>
<keyword evidence="4 8" id="KW-0812">Transmembrane</keyword>
<feature type="transmembrane region" description="Helical" evidence="8">
    <location>
        <begin position="6"/>
        <end position="24"/>
    </location>
</feature>
<dbReference type="GO" id="GO:0016020">
    <property type="term" value="C:membrane"/>
    <property type="evidence" value="ECO:0007669"/>
    <property type="project" value="InterPro"/>
</dbReference>
<dbReference type="NCBIfam" id="NF010024">
    <property type="entry name" value="PRK13499.1-4"/>
    <property type="match status" value="1"/>
</dbReference>
<evidence type="ECO:0000256" key="5">
    <source>
        <dbReference type="ARBA" id="ARBA00022847"/>
    </source>
</evidence>
<reference evidence="9" key="1">
    <citation type="submission" date="2016-10" db="EMBL/GenBank/DDBJ databases">
        <title>Sequence of Gallionella enrichment culture.</title>
        <authorList>
            <person name="Poehlein A."/>
            <person name="Muehling M."/>
            <person name="Daniel R."/>
        </authorList>
    </citation>
    <scope>NUCLEOTIDE SEQUENCE</scope>
</reference>
<dbReference type="Pfam" id="PF06379">
    <property type="entry name" value="RhaT"/>
    <property type="match status" value="2"/>
</dbReference>
<comment type="caution">
    <text evidence="9">The sequence shown here is derived from an EMBL/GenBank/DDBJ whole genome shotgun (WGS) entry which is preliminary data.</text>
</comment>
<dbReference type="GO" id="GO:0015293">
    <property type="term" value="F:symporter activity"/>
    <property type="evidence" value="ECO:0007669"/>
    <property type="project" value="UniProtKB-KW"/>
</dbReference>
<evidence type="ECO:0000256" key="8">
    <source>
        <dbReference type="SAM" id="Phobius"/>
    </source>
</evidence>
<feature type="transmembrane region" description="Helical" evidence="8">
    <location>
        <begin position="228"/>
        <end position="251"/>
    </location>
</feature>
<protein>
    <submittedName>
        <fullName evidence="9">L-rhamnose-proton symporter</fullName>
    </submittedName>
</protein>
<keyword evidence="6 8" id="KW-1133">Transmembrane helix</keyword>
<evidence type="ECO:0000256" key="1">
    <source>
        <dbReference type="ARBA" id="ARBA00022448"/>
    </source>
</evidence>
<evidence type="ECO:0000256" key="3">
    <source>
        <dbReference type="ARBA" id="ARBA00022519"/>
    </source>
</evidence>
<name>A0A1J5RGW2_9ZZZZ</name>
<feature type="transmembrane region" description="Helical" evidence="8">
    <location>
        <begin position="141"/>
        <end position="166"/>
    </location>
</feature>
<keyword evidence="2" id="KW-1003">Cell membrane</keyword>